<accession>A0A3G2R473</accession>
<dbReference type="AlphaFoldDB" id="A0A3G2R473"/>
<dbReference type="EMBL" id="CP033169">
    <property type="protein sequence ID" value="AYO29727.1"/>
    <property type="molecule type" value="Genomic_DNA"/>
</dbReference>
<dbReference type="PANTHER" id="PTHR43674:SF2">
    <property type="entry name" value="BETA-UREIDOPROPIONASE"/>
    <property type="match status" value="1"/>
</dbReference>
<dbReference type="RefSeq" id="WP_122014112.1">
    <property type="nucleotide sequence ID" value="NZ_CP033169.1"/>
</dbReference>
<dbReference type="KEGG" id="bacg:D2962_03090"/>
<dbReference type="InterPro" id="IPR050345">
    <property type="entry name" value="Aliph_Amidase/BUP"/>
</dbReference>
<dbReference type="Pfam" id="PF00795">
    <property type="entry name" value="CN_hydrolase"/>
    <property type="match status" value="1"/>
</dbReference>
<dbReference type="InterPro" id="IPR036526">
    <property type="entry name" value="C-N_Hydrolase_sf"/>
</dbReference>
<keyword evidence="1 3" id="KW-0378">Hydrolase</keyword>
<dbReference type="Gene3D" id="3.60.110.10">
    <property type="entry name" value="Carbon-nitrogen hydrolase"/>
    <property type="match status" value="1"/>
</dbReference>
<evidence type="ECO:0000313" key="4">
    <source>
        <dbReference type="Proteomes" id="UP000280960"/>
    </source>
</evidence>
<dbReference type="GO" id="GO:0016811">
    <property type="term" value="F:hydrolase activity, acting on carbon-nitrogen (but not peptide) bonds, in linear amides"/>
    <property type="evidence" value="ECO:0007669"/>
    <property type="project" value="TreeGrafter"/>
</dbReference>
<evidence type="ECO:0000256" key="1">
    <source>
        <dbReference type="ARBA" id="ARBA00022801"/>
    </source>
</evidence>
<reference evidence="3 4" key="1">
    <citation type="submission" date="2018-10" db="EMBL/GenBank/DDBJ databases">
        <authorList>
            <person name="Zhang X."/>
        </authorList>
    </citation>
    <scope>NUCLEOTIDE SEQUENCE [LARGE SCALE GENOMIC DNA]</scope>
    <source>
        <strain evidence="3 4">SK-G1</strain>
    </source>
</reference>
<name>A0A3G2R473_9FIRM</name>
<sequence>MIQAAALQLKLESKKKYVEDLARFTDGLKVDLLVLPPLAGLLFENSREYLNFHQNFSKNGEFVLVPGSFREDSYHSAVIIHRGDVIHIQCQTHLSRRDEKEGLIRGNDLDVVDTPIGKMGILIGNDCFHPQTGRILGLSGADVVACLYSMDGDYNRWLQISGIWQQVQQNQFFAVECAANGVINGRRYSGRSIIHNPIWEGSNGILAEMPEDKEGILVSVLDFEKRNNIKQSYPLFKYLNRELYKKEWGY</sequence>
<evidence type="ECO:0000259" key="2">
    <source>
        <dbReference type="PROSITE" id="PS50263"/>
    </source>
</evidence>
<dbReference type="PROSITE" id="PS50263">
    <property type="entry name" value="CN_HYDROLASE"/>
    <property type="match status" value="1"/>
</dbReference>
<evidence type="ECO:0000313" key="3">
    <source>
        <dbReference type="EMBL" id="AYO29727.1"/>
    </source>
</evidence>
<keyword evidence="4" id="KW-1185">Reference proteome</keyword>
<dbReference type="SUPFAM" id="SSF56317">
    <property type="entry name" value="Carbon-nitrogen hydrolase"/>
    <property type="match status" value="1"/>
</dbReference>
<gene>
    <name evidence="3" type="ORF">D2962_03090</name>
</gene>
<organism evidence="3 4">
    <name type="scientific">Biomaibacter acetigenes</name>
    <dbReference type="NCBI Taxonomy" id="2316383"/>
    <lineage>
        <taxon>Bacteria</taxon>
        <taxon>Bacillati</taxon>
        <taxon>Bacillota</taxon>
        <taxon>Clostridia</taxon>
        <taxon>Thermosediminibacterales</taxon>
        <taxon>Tepidanaerobacteraceae</taxon>
        <taxon>Biomaibacter</taxon>
    </lineage>
</organism>
<protein>
    <submittedName>
        <fullName evidence="3">Carbon-nitrogen hydrolase family protein</fullName>
    </submittedName>
</protein>
<dbReference type="Proteomes" id="UP000280960">
    <property type="component" value="Chromosome"/>
</dbReference>
<proteinExistence type="predicted"/>
<dbReference type="CDD" id="cd07197">
    <property type="entry name" value="nitrilase"/>
    <property type="match status" value="1"/>
</dbReference>
<feature type="domain" description="CN hydrolase" evidence="2">
    <location>
        <begin position="1"/>
        <end position="223"/>
    </location>
</feature>
<dbReference type="InterPro" id="IPR003010">
    <property type="entry name" value="C-N_Hydrolase"/>
</dbReference>
<dbReference type="PANTHER" id="PTHR43674">
    <property type="entry name" value="NITRILASE C965.09-RELATED"/>
    <property type="match status" value="1"/>
</dbReference>